<reference evidence="1 2" key="1">
    <citation type="submission" date="2015-12" db="EMBL/GenBank/DDBJ databases">
        <title>Draft genome sequence of Moniliophthora roreri, the causal agent of frosty pod rot of cacao.</title>
        <authorList>
            <person name="Aime M.C."/>
            <person name="Diaz-Valderrama J.R."/>
            <person name="Kijpornyongpan T."/>
            <person name="Phillips-Mora W."/>
        </authorList>
    </citation>
    <scope>NUCLEOTIDE SEQUENCE [LARGE SCALE GENOMIC DNA]</scope>
    <source>
        <strain evidence="1 2">MCA 2952</strain>
    </source>
</reference>
<proteinExistence type="predicted"/>
<dbReference type="Proteomes" id="UP000054988">
    <property type="component" value="Unassembled WGS sequence"/>
</dbReference>
<sequence>MNQTFIGC</sequence>
<gene>
    <name evidence="1" type="ORF">WG66_8012</name>
</gene>
<comment type="caution">
    <text evidence="1">The sequence shown here is derived from an EMBL/GenBank/DDBJ whole genome shotgun (WGS) entry which is preliminary data.</text>
</comment>
<organism evidence="1 2">
    <name type="scientific">Moniliophthora roreri</name>
    <name type="common">Frosty pod rot fungus</name>
    <name type="synonym">Monilia roreri</name>
    <dbReference type="NCBI Taxonomy" id="221103"/>
    <lineage>
        <taxon>Eukaryota</taxon>
        <taxon>Fungi</taxon>
        <taxon>Dikarya</taxon>
        <taxon>Basidiomycota</taxon>
        <taxon>Agaricomycotina</taxon>
        <taxon>Agaricomycetes</taxon>
        <taxon>Agaricomycetidae</taxon>
        <taxon>Agaricales</taxon>
        <taxon>Marasmiineae</taxon>
        <taxon>Marasmiaceae</taxon>
        <taxon>Moniliophthora</taxon>
    </lineage>
</organism>
<protein>
    <submittedName>
        <fullName evidence="1">Uncharacterized protein</fullName>
    </submittedName>
</protein>
<accession>A0A0W0FSU8</accession>
<evidence type="ECO:0000313" key="2">
    <source>
        <dbReference type="Proteomes" id="UP000054988"/>
    </source>
</evidence>
<name>A0A0W0FSU8_MONRR</name>
<evidence type="ECO:0000313" key="1">
    <source>
        <dbReference type="EMBL" id="KTB39411.1"/>
    </source>
</evidence>
<dbReference type="EMBL" id="LATX01001679">
    <property type="protein sequence ID" value="KTB39411.1"/>
    <property type="molecule type" value="Genomic_DNA"/>
</dbReference>